<proteinExistence type="predicted"/>
<evidence type="ECO:0000313" key="1">
    <source>
        <dbReference type="EMBL" id="SHI88335.1"/>
    </source>
</evidence>
<dbReference type="AlphaFoldDB" id="A0A1M6ESF3"/>
<protein>
    <submittedName>
        <fullName evidence="1">Uncharacterized protein</fullName>
    </submittedName>
</protein>
<dbReference type="EMBL" id="FQXZ01000051">
    <property type="protein sequence ID" value="SHI88335.1"/>
    <property type="molecule type" value="Genomic_DNA"/>
</dbReference>
<dbReference type="InterPro" id="IPR009962">
    <property type="entry name" value="DUF1488"/>
</dbReference>
<evidence type="ECO:0000313" key="2">
    <source>
        <dbReference type="Proteomes" id="UP000184608"/>
    </source>
</evidence>
<reference evidence="1 2" key="1">
    <citation type="submission" date="2016-11" db="EMBL/GenBank/DDBJ databases">
        <authorList>
            <person name="Jaros S."/>
            <person name="Januszkiewicz K."/>
            <person name="Wedrychowicz H."/>
        </authorList>
    </citation>
    <scope>NUCLEOTIDE SEQUENCE [LARGE SCALE GENOMIC DNA]</scope>
    <source>
        <strain evidence="1 2">CECT 7868</strain>
    </source>
</reference>
<name>A0A1M6ESF3_9VIBR</name>
<accession>A0A1M6ESF3</accession>
<organism evidence="1 2">
    <name type="scientific">Vibrio aerogenes CECT 7868</name>
    <dbReference type="NCBI Taxonomy" id="1216006"/>
    <lineage>
        <taxon>Bacteria</taxon>
        <taxon>Pseudomonadati</taxon>
        <taxon>Pseudomonadota</taxon>
        <taxon>Gammaproteobacteria</taxon>
        <taxon>Vibrionales</taxon>
        <taxon>Vibrionaceae</taxon>
        <taxon>Vibrio</taxon>
    </lineage>
</organism>
<sequence>MNQSVIFSDVQYWCDETQQVCFSAQLSGLLIECFISLPALEKISAQTIVDSHNALDVFTQYRFDIEELAENAIEDDRYDEQGRIVIF</sequence>
<dbReference type="OrthoDB" id="6465020at2"/>
<dbReference type="STRING" id="1216006.VA7868_04513"/>
<dbReference type="Gene3D" id="3.30.160.140">
    <property type="entry name" value="Shew3726-like"/>
    <property type="match status" value="1"/>
</dbReference>
<keyword evidence="2" id="KW-1185">Reference proteome</keyword>
<dbReference type="Pfam" id="PF07369">
    <property type="entry name" value="DUF1488"/>
    <property type="match status" value="1"/>
</dbReference>
<dbReference type="InterPro" id="IPR036692">
    <property type="entry name" value="Shew3726-like_sf"/>
</dbReference>
<dbReference type="SUPFAM" id="SSF160272">
    <property type="entry name" value="Shew3726-like"/>
    <property type="match status" value="1"/>
</dbReference>
<dbReference type="RefSeq" id="WP_073606097.1">
    <property type="nucleotide sequence ID" value="NZ_FQXZ01000051.1"/>
</dbReference>
<gene>
    <name evidence="1" type="ORF">VA7868_04513</name>
</gene>
<dbReference type="Proteomes" id="UP000184608">
    <property type="component" value="Unassembled WGS sequence"/>
</dbReference>